<comment type="similarity">
    <text evidence="3 10">Belongs to the alpha-IPM synthase/homocitrate synthase family. LeuA type 2 subfamily.</text>
</comment>
<dbReference type="UniPathway" id="UPA00048">
    <property type="reaction ID" value="UER00070"/>
</dbReference>
<dbReference type="Gene3D" id="3.20.20.70">
    <property type="entry name" value="Aldolase class I"/>
    <property type="match status" value="1"/>
</dbReference>
<comment type="pathway">
    <text evidence="2 10">Amino-acid biosynthesis; L-leucine biosynthesis; L-leucine from 3-methyl-2-oxobutanoate: step 1/4.</text>
</comment>
<dbReference type="GO" id="GO:0003985">
    <property type="term" value="F:acetyl-CoA C-acetyltransferase activity"/>
    <property type="evidence" value="ECO:0007669"/>
    <property type="project" value="UniProtKB-UniRule"/>
</dbReference>
<dbReference type="InterPro" id="IPR039371">
    <property type="entry name" value="LeuA_N_DRE-TIM"/>
</dbReference>
<dbReference type="PROSITE" id="PS50991">
    <property type="entry name" value="PYR_CT"/>
    <property type="match status" value="1"/>
</dbReference>
<gene>
    <name evidence="10 13" type="primary">leuA</name>
    <name evidence="13" type="ORF">DI579_06325</name>
</gene>
<evidence type="ECO:0000256" key="6">
    <source>
        <dbReference type="ARBA" id="ARBA00022605"/>
    </source>
</evidence>
<dbReference type="InterPro" id="IPR054692">
    <property type="entry name" value="LeuA-like_post-cat"/>
</dbReference>
<dbReference type="NCBIfam" id="TIGR00970">
    <property type="entry name" value="leuA_yeast"/>
    <property type="match status" value="1"/>
</dbReference>
<dbReference type="SUPFAM" id="SSF89000">
    <property type="entry name" value="post-HMGL domain-like"/>
    <property type="match status" value="1"/>
</dbReference>
<dbReference type="PROSITE" id="PS00816">
    <property type="entry name" value="AIPM_HOMOCIT_SYNTH_2"/>
    <property type="match status" value="1"/>
</dbReference>
<dbReference type="Proteomes" id="UP000248606">
    <property type="component" value="Unassembled WGS sequence"/>
</dbReference>
<dbReference type="Gene3D" id="3.30.160.270">
    <property type="match status" value="1"/>
</dbReference>
<dbReference type="SMART" id="SM00917">
    <property type="entry name" value="LeuA_dimer"/>
    <property type="match status" value="1"/>
</dbReference>
<protein>
    <recommendedName>
        <fullName evidence="4 10">2-isopropylmalate synthase</fullName>
        <ecNumber evidence="4 10">2.3.3.13</ecNumber>
    </recommendedName>
    <alternativeName>
        <fullName evidence="10">Alpha-IPM synthase</fullName>
    </alternativeName>
    <alternativeName>
        <fullName evidence="10">Alpha-isopropylmalate synthase</fullName>
    </alternativeName>
</protein>
<feature type="compositionally biased region" description="Low complexity" evidence="11">
    <location>
        <begin position="1"/>
        <end position="15"/>
    </location>
</feature>
<evidence type="ECO:0000256" key="8">
    <source>
        <dbReference type="ARBA" id="ARBA00022723"/>
    </source>
</evidence>
<keyword evidence="6 10" id="KW-0028">Amino-acid biosynthesis</keyword>
<feature type="compositionally biased region" description="Polar residues" evidence="11">
    <location>
        <begin position="22"/>
        <end position="33"/>
    </location>
</feature>
<evidence type="ECO:0000313" key="13">
    <source>
        <dbReference type="EMBL" id="PZP88479.1"/>
    </source>
</evidence>
<feature type="binding site" evidence="10">
    <location>
        <position position="282"/>
    </location>
    <ligand>
        <name>Mg(2+)</name>
        <dbReference type="ChEBI" id="CHEBI:18420"/>
    </ligand>
</feature>
<evidence type="ECO:0000256" key="9">
    <source>
        <dbReference type="ARBA" id="ARBA00023304"/>
    </source>
</evidence>
<comment type="function">
    <text evidence="10">Catalyzes the condensation of the acetyl group of acetyl-CoA with 3-methyl-2-oxobutanoate (2-ketoisovalerate) to form 3-carboxy-3-hydroxy-4-methylpentanoate (2-isopropylmalate).</text>
</comment>
<dbReference type="FunFam" id="3.20.20.70:FF:000045">
    <property type="entry name" value="2-isopropylmalate synthase"/>
    <property type="match status" value="1"/>
</dbReference>
<dbReference type="NCBIfam" id="NF002991">
    <property type="entry name" value="PRK03739.1"/>
    <property type="match status" value="1"/>
</dbReference>
<dbReference type="Pfam" id="PF22615">
    <property type="entry name" value="IPMS_D2"/>
    <property type="match status" value="1"/>
</dbReference>
<evidence type="ECO:0000313" key="14">
    <source>
        <dbReference type="Proteomes" id="UP000248606"/>
    </source>
</evidence>
<keyword evidence="10" id="KW-0460">Magnesium</keyword>
<feature type="domain" description="Pyruvate carboxyltransferase" evidence="12">
    <location>
        <begin position="67"/>
        <end position="341"/>
    </location>
</feature>
<dbReference type="InterPro" id="IPR013785">
    <property type="entry name" value="Aldolase_TIM"/>
</dbReference>
<dbReference type="GO" id="GO:0009098">
    <property type="term" value="P:L-leucine biosynthetic process"/>
    <property type="evidence" value="ECO:0007669"/>
    <property type="project" value="UniProtKB-UniRule"/>
</dbReference>
<feature type="region of interest" description="Regulatory domain" evidence="10">
    <location>
        <begin position="483"/>
        <end position="600"/>
    </location>
</feature>
<dbReference type="CDD" id="cd07942">
    <property type="entry name" value="DRE_TIM_LeuA"/>
    <property type="match status" value="1"/>
</dbReference>
<dbReference type="Pfam" id="PF08502">
    <property type="entry name" value="LeuA_dimer"/>
    <property type="match status" value="1"/>
</dbReference>
<feature type="region of interest" description="Disordered" evidence="11">
    <location>
        <begin position="1"/>
        <end position="33"/>
    </location>
</feature>
<dbReference type="PROSITE" id="PS00815">
    <property type="entry name" value="AIPM_HOMOCIT_SYNTH_1"/>
    <property type="match status" value="1"/>
</dbReference>
<comment type="catalytic activity">
    <reaction evidence="1 10">
        <text>3-methyl-2-oxobutanoate + acetyl-CoA + H2O = (2S)-2-isopropylmalate + CoA + H(+)</text>
        <dbReference type="Rhea" id="RHEA:21524"/>
        <dbReference type="ChEBI" id="CHEBI:1178"/>
        <dbReference type="ChEBI" id="CHEBI:11851"/>
        <dbReference type="ChEBI" id="CHEBI:15377"/>
        <dbReference type="ChEBI" id="CHEBI:15378"/>
        <dbReference type="ChEBI" id="CHEBI:57287"/>
        <dbReference type="ChEBI" id="CHEBI:57288"/>
        <dbReference type="EC" id="2.3.3.13"/>
    </reaction>
</comment>
<dbReference type="EC" id="2.3.3.13" evidence="4 10"/>
<dbReference type="InterPro" id="IPR005668">
    <property type="entry name" value="IPM_Synthase"/>
</dbReference>
<accession>A0A2W5KFZ9</accession>
<dbReference type="AlphaFoldDB" id="A0A2W5KFZ9"/>
<dbReference type="EMBL" id="QFOZ01000011">
    <property type="protein sequence ID" value="PZP88479.1"/>
    <property type="molecule type" value="Genomic_DNA"/>
</dbReference>
<name>A0A2W5KFZ9_9ACTN</name>
<comment type="subunit">
    <text evidence="10">Homodimer.</text>
</comment>
<comment type="subcellular location">
    <subcellularLocation>
        <location evidence="10">Cytoplasm</location>
    </subcellularLocation>
</comment>
<dbReference type="InterPro" id="IPR036230">
    <property type="entry name" value="LeuA_allosteric_dom_sf"/>
</dbReference>
<dbReference type="PANTHER" id="PTHR46911">
    <property type="match status" value="1"/>
</dbReference>
<keyword evidence="10" id="KW-0963">Cytoplasm</keyword>
<keyword evidence="8 10" id="KW-0479">Metal-binding</keyword>
<dbReference type="SUPFAM" id="SSF51569">
    <property type="entry name" value="Aldolase"/>
    <property type="match status" value="1"/>
</dbReference>
<organism evidence="13 14">
    <name type="scientific">Lawsonella clevelandensis</name>
    <dbReference type="NCBI Taxonomy" id="1528099"/>
    <lineage>
        <taxon>Bacteria</taxon>
        <taxon>Bacillati</taxon>
        <taxon>Actinomycetota</taxon>
        <taxon>Actinomycetes</taxon>
        <taxon>Mycobacteriales</taxon>
        <taxon>Lawsonellaceae</taxon>
        <taxon>Lawsonella</taxon>
    </lineage>
</organism>
<evidence type="ECO:0000256" key="2">
    <source>
        <dbReference type="ARBA" id="ARBA00004689"/>
    </source>
</evidence>
<sequence length="600" mass="65897">MATSTTFVSSASTITPPATPALANQPSWNKQKNSSMPAFRYRPYADEVEAVTLPDRTWPNTVIDHAPLWCAVDLRDGNQALVDPMSPARKRRMFDLLVRMGYKEIEVGFPSASQTDYTFLREIIEDDAIPDDVTIQVLVQCREDLIRRTFDACAGAPNVIVHFYNSTSILQRRVVFRKDKSAIKKLATDAAALVSSIAKDYPDTNWRWEYSPESFTGTELAFAKDVCDAVTETVGATPDNPIIINLPATVEMTTPNVYADQIEWMSRNLAHRDATILSLHPHNDRGTGIAAAELGFMAGADRIEGCLFGNGERTGNVDLVTLGLNMLTRGVDPQITFSDINEIRETVEYCNQMPVTPRQPYGGDLVFTAFSGSHQDAINKGFDDLNEVAARTDKNVDDVTWEVPYLPIDPKDIGRTYEAVIRVNSQSGKGGIAYIMKTDHGIRLPRRMQIEFSKTVQHVTDSKGGEMNSKQLWDLFSSEYLDRAEPLQRIDHSLATADNGDDAITATVLWHGKECEISGTGNGPLAAFVDALHELDIDVSIIDYQEHAITAGFDADAAAYVECEVNGIPVHGAGIASSINVASLCAVVSAVNRALTELDE</sequence>
<evidence type="ECO:0000256" key="1">
    <source>
        <dbReference type="ARBA" id="ARBA00000064"/>
    </source>
</evidence>
<comment type="cofactor">
    <cofactor evidence="10">
        <name>Mg(2+)</name>
        <dbReference type="ChEBI" id="CHEBI:18420"/>
    </cofactor>
</comment>
<dbReference type="GO" id="GO:0005737">
    <property type="term" value="C:cytoplasm"/>
    <property type="evidence" value="ECO:0007669"/>
    <property type="project" value="UniProtKB-SubCell"/>
</dbReference>
<evidence type="ECO:0000256" key="4">
    <source>
        <dbReference type="ARBA" id="ARBA00012973"/>
    </source>
</evidence>
<evidence type="ECO:0000256" key="3">
    <source>
        <dbReference type="ARBA" id="ARBA00009767"/>
    </source>
</evidence>
<evidence type="ECO:0000256" key="7">
    <source>
        <dbReference type="ARBA" id="ARBA00022679"/>
    </source>
</evidence>
<evidence type="ECO:0000256" key="10">
    <source>
        <dbReference type="HAMAP-Rule" id="MF_00572"/>
    </source>
</evidence>
<evidence type="ECO:0000259" key="12">
    <source>
        <dbReference type="PROSITE" id="PS50991"/>
    </source>
</evidence>
<dbReference type="PANTHER" id="PTHR46911:SF1">
    <property type="entry name" value="2-ISOPROPYLMALATE SYNTHASE"/>
    <property type="match status" value="1"/>
</dbReference>
<feature type="binding site" evidence="10">
    <location>
        <position position="280"/>
    </location>
    <ligand>
        <name>Mg(2+)</name>
        <dbReference type="ChEBI" id="CHEBI:18420"/>
    </ligand>
</feature>
<dbReference type="HAMAP" id="MF_00572">
    <property type="entry name" value="LeuA_type2"/>
    <property type="match status" value="1"/>
</dbReference>
<keyword evidence="7 10" id="KW-0808">Transferase</keyword>
<evidence type="ECO:0000256" key="5">
    <source>
        <dbReference type="ARBA" id="ARBA00022430"/>
    </source>
</evidence>
<comment type="caution">
    <text evidence="13">The sequence shown here is derived from an EMBL/GenBank/DDBJ whole genome shotgun (WGS) entry which is preliminary data.</text>
</comment>
<dbReference type="SUPFAM" id="SSF110921">
    <property type="entry name" value="2-isopropylmalate synthase LeuA, allosteric (dimerisation) domain"/>
    <property type="match status" value="1"/>
</dbReference>
<keyword evidence="5 10" id="KW-0432">Leucine biosynthesis</keyword>
<dbReference type="GO" id="GO:0000287">
    <property type="term" value="F:magnesium ion binding"/>
    <property type="evidence" value="ECO:0007669"/>
    <property type="project" value="UniProtKB-UniRule"/>
</dbReference>
<keyword evidence="9 10" id="KW-0100">Branched-chain amino acid biosynthesis</keyword>
<reference evidence="13 14" key="1">
    <citation type="submission" date="2017-08" db="EMBL/GenBank/DDBJ databases">
        <title>Infants hospitalized years apart are colonized by the same room-sourced microbial strains.</title>
        <authorList>
            <person name="Brooks B."/>
            <person name="Olm M.R."/>
            <person name="Firek B.A."/>
            <person name="Baker R."/>
            <person name="Thomas B.C."/>
            <person name="Morowitz M.J."/>
            <person name="Banfield J.F."/>
        </authorList>
    </citation>
    <scope>NUCLEOTIDE SEQUENCE [LARGE SCALE GENOMIC DNA]</scope>
    <source>
        <strain evidence="13">S2_006_000_R1_57</strain>
    </source>
</reference>
<dbReference type="Pfam" id="PF00682">
    <property type="entry name" value="HMGL-like"/>
    <property type="match status" value="1"/>
</dbReference>
<dbReference type="InterPro" id="IPR002034">
    <property type="entry name" value="AIPM/Hcit_synth_CS"/>
</dbReference>
<feature type="binding site" evidence="10">
    <location>
        <position position="316"/>
    </location>
    <ligand>
        <name>Mg(2+)</name>
        <dbReference type="ChEBI" id="CHEBI:18420"/>
    </ligand>
</feature>
<dbReference type="RefSeq" id="WP_303678945.1">
    <property type="nucleotide sequence ID" value="NZ_JBHWSZ010000001.1"/>
</dbReference>
<dbReference type="GO" id="GO:0003852">
    <property type="term" value="F:2-isopropylmalate synthase activity"/>
    <property type="evidence" value="ECO:0007669"/>
    <property type="project" value="UniProtKB-UniRule"/>
</dbReference>
<dbReference type="InterPro" id="IPR000891">
    <property type="entry name" value="PYR_CT"/>
</dbReference>
<evidence type="ECO:0000256" key="11">
    <source>
        <dbReference type="SAM" id="MobiDB-lite"/>
    </source>
</evidence>
<proteinExistence type="inferred from homology"/>
<feature type="binding site" evidence="10">
    <location>
        <position position="76"/>
    </location>
    <ligand>
        <name>Mg(2+)</name>
        <dbReference type="ChEBI" id="CHEBI:18420"/>
    </ligand>
</feature>
<dbReference type="InterPro" id="IPR013709">
    <property type="entry name" value="2-isopropylmalate_synth_dimer"/>
</dbReference>